<proteinExistence type="predicted"/>
<feature type="region of interest" description="Disordered" evidence="2">
    <location>
        <begin position="181"/>
        <end position="214"/>
    </location>
</feature>
<keyword evidence="4" id="KW-1185">Reference proteome</keyword>
<feature type="compositionally biased region" description="Gly residues" evidence="2">
    <location>
        <begin position="191"/>
        <end position="204"/>
    </location>
</feature>
<evidence type="ECO:0008006" key="5">
    <source>
        <dbReference type="Google" id="ProtNLM"/>
    </source>
</evidence>
<accession>A0A385Q383</accession>
<gene>
    <name evidence="3" type="ORF">D4A81_12295</name>
</gene>
<name>A0A385Q383_9FIRM</name>
<evidence type="ECO:0000313" key="3">
    <source>
        <dbReference type="EMBL" id="AYB00859.1"/>
    </source>
</evidence>
<dbReference type="SUPFAM" id="SSF69360">
    <property type="entry name" value="Cell wall binding repeat"/>
    <property type="match status" value="1"/>
</dbReference>
<dbReference type="Pfam" id="PF01473">
    <property type="entry name" value="Choline_bind_1"/>
    <property type="match status" value="3"/>
</dbReference>
<organism evidence="3 4">
    <name type="scientific">Lachnoanaerobaculum umeaense</name>
    <dbReference type="NCBI Taxonomy" id="617123"/>
    <lineage>
        <taxon>Bacteria</taxon>
        <taxon>Bacillati</taxon>
        <taxon>Bacillota</taxon>
        <taxon>Clostridia</taxon>
        <taxon>Lachnospirales</taxon>
        <taxon>Lachnospiraceae</taxon>
        <taxon>Lachnoanaerobaculum</taxon>
    </lineage>
</organism>
<evidence type="ECO:0000256" key="1">
    <source>
        <dbReference type="ARBA" id="ARBA00022737"/>
    </source>
</evidence>
<dbReference type="Proteomes" id="UP000265562">
    <property type="component" value="Chromosome"/>
</dbReference>
<dbReference type="AlphaFoldDB" id="A0A385Q383"/>
<dbReference type="OrthoDB" id="2008319at2"/>
<evidence type="ECO:0000256" key="2">
    <source>
        <dbReference type="SAM" id="MobiDB-lite"/>
    </source>
</evidence>
<dbReference type="Gene3D" id="2.10.270.10">
    <property type="entry name" value="Cholin Binding"/>
    <property type="match status" value="1"/>
</dbReference>
<evidence type="ECO:0000313" key="4">
    <source>
        <dbReference type="Proteomes" id="UP000265562"/>
    </source>
</evidence>
<sequence>MGEFSDNFETGHTYIFGYTSTGTTVRFVSIPDMSTLKTIIVAPGSRLSDYESDYVSDLPSRGDTFEDGNTGLTWIYDGLSLRMDKKESINNNMVINEDKIIYLYYTNDAEYRAKLVDGLNDSLGKVDNIDASKYDASDVAKAQAKAAEARAILNRAAPNKALSPELLQVLNELNSILNSMGIRTKPTPNNKGGGGRGGSGGSGGSSKKSAQNTSTTSFRVGLDGNWQLLNPEEAKVNLDNSKWVFNLSNGGRAKGWAYLSYTFEGKTKSEWYHFGDDGIMNSGWFFESNMWYYLSMDHNGFYGEMMKGWHHDANDDRWYYLNPSSGAMHTNWTKVGNDFYYFNPTAPAQTWFYDNNTNRWNFGNIDSRPLGSMYQNENTPDGYYVNENGVWK</sequence>
<protein>
    <recommendedName>
        <fullName evidence="5">N-acetylmuramoyl-L-alanine amidase family protein</fullName>
    </recommendedName>
</protein>
<reference evidence="3 4" key="1">
    <citation type="submission" date="2018-09" db="EMBL/GenBank/DDBJ databases">
        <title>Genome sequencing of Lachnoanaerobaculum umeaense DSM 23576.</title>
        <authorList>
            <person name="Kook J.-K."/>
            <person name="Park S.-N."/>
            <person name="Lim Y.K."/>
        </authorList>
    </citation>
    <scope>NUCLEOTIDE SEQUENCE [LARGE SCALE GENOMIC DNA]</scope>
    <source>
        <strain evidence="4">DSM 23576 \ CCUG 58757</strain>
    </source>
</reference>
<dbReference type="InterPro" id="IPR018337">
    <property type="entry name" value="Cell_wall/Cho-bd_repeat"/>
</dbReference>
<dbReference type="KEGG" id="lua:D4A81_12295"/>
<keyword evidence="1" id="KW-0677">Repeat</keyword>
<dbReference type="EMBL" id="CP032364">
    <property type="protein sequence ID" value="AYB00859.1"/>
    <property type="molecule type" value="Genomic_DNA"/>
</dbReference>